<protein>
    <recommendedName>
        <fullName evidence="4">DUF3634 family protein</fullName>
    </recommendedName>
</protein>
<keyword evidence="3" id="KW-1185">Reference proteome</keyword>
<evidence type="ECO:0000313" key="2">
    <source>
        <dbReference type="EMBL" id="SEO91163.1"/>
    </source>
</evidence>
<dbReference type="Pfam" id="PF12321">
    <property type="entry name" value="DUF3634"/>
    <property type="match status" value="1"/>
</dbReference>
<accession>A0A1H8TKQ4</accession>
<proteinExistence type="predicted"/>
<dbReference type="STRING" id="406100.SAMN04488052_104253"/>
<feature type="region of interest" description="Disordered" evidence="1">
    <location>
        <begin position="87"/>
        <end position="111"/>
    </location>
</feature>
<dbReference type="Proteomes" id="UP000199657">
    <property type="component" value="Unassembled WGS sequence"/>
</dbReference>
<sequence length="111" mass="11580">MAATLAIAALFAVGAGLALWRLRIVFVVDITDDGALLRRGRAAAGFVDGCSDVARRHGITRGRITGVRDGASVRLQFSRDIPARSHQAFRNVWTPPPPSGGPSGGGMRASG</sequence>
<feature type="compositionally biased region" description="Gly residues" evidence="1">
    <location>
        <begin position="101"/>
        <end position="111"/>
    </location>
</feature>
<gene>
    <name evidence="2" type="ORF">SAMN04488052_104253</name>
</gene>
<dbReference type="AlphaFoldDB" id="A0A1H8TKQ4"/>
<dbReference type="InterPro" id="IPR022090">
    <property type="entry name" value="DUF3634"/>
</dbReference>
<evidence type="ECO:0000313" key="3">
    <source>
        <dbReference type="Proteomes" id="UP000199657"/>
    </source>
</evidence>
<evidence type="ECO:0000256" key="1">
    <source>
        <dbReference type="SAM" id="MobiDB-lite"/>
    </source>
</evidence>
<dbReference type="EMBL" id="FOEG01000004">
    <property type="protein sequence ID" value="SEO91163.1"/>
    <property type="molecule type" value="Genomic_DNA"/>
</dbReference>
<organism evidence="2 3">
    <name type="scientific">Aquisalimonas asiatica</name>
    <dbReference type="NCBI Taxonomy" id="406100"/>
    <lineage>
        <taxon>Bacteria</taxon>
        <taxon>Pseudomonadati</taxon>
        <taxon>Pseudomonadota</taxon>
        <taxon>Gammaproteobacteria</taxon>
        <taxon>Chromatiales</taxon>
        <taxon>Ectothiorhodospiraceae</taxon>
        <taxon>Aquisalimonas</taxon>
    </lineage>
</organism>
<reference evidence="2 3" key="1">
    <citation type="submission" date="2016-10" db="EMBL/GenBank/DDBJ databases">
        <authorList>
            <person name="de Groot N.N."/>
        </authorList>
    </citation>
    <scope>NUCLEOTIDE SEQUENCE [LARGE SCALE GENOMIC DNA]</scope>
    <source>
        <strain evidence="2 3">CGMCC 1.6291</strain>
    </source>
</reference>
<name>A0A1H8TKQ4_9GAMM</name>
<evidence type="ECO:0008006" key="4">
    <source>
        <dbReference type="Google" id="ProtNLM"/>
    </source>
</evidence>